<feature type="compositionally biased region" description="Basic and acidic residues" evidence="1">
    <location>
        <begin position="412"/>
        <end position="430"/>
    </location>
</feature>
<keyword evidence="4" id="KW-1185">Reference proteome</keyword>
<evidence type="ECO:0000313" key="4">
    <source>
        <dbReference type="Proteomes" id="UP001633002"/>
    </source>
</evidence>
<protein>
    <recommendedName>
        <fullName evidence="2">Endonuclease/exonuclease/phosphatase domain-containing protein</fullName>
    </recommendedName>
</protein>
<evidence type="ECO:0000256" key="1">
    <source>
        <dbReference type="SAM" id="MobiDB-lite"/>
    </source>
</evidence>
<sequence>MLHDNELSVATWNVQGMGEADKVKALQNWLRGAGKKVRILALQELKAGEHNLEFQIRQVIPQAFTIIDYTQIDKGGTALIIHPSLKVRRSGVRGDGTVAWIEVETELGVIGVASVYGPREPDPKAELLEWLKMFNEGGKWLLMGDWNFVTEPIDSVGPSQLLHGGLLRKWRSLDQEWDLVDLRHCAGDKQGPFYTRQAKQGDRLDQARLDRVYANKQGLWLDAVVRVKHDGREVISDHIPVIVDTYLSARTQGKKKKRTLQTKMDVESLQDPIFREQVKSPWQEGWNMSDIPTVVWTLAWGKVQALYKERRNEMQRNKSKLEALKDSLDQYSKGNQLRKRSRGVPETGAGGEATGEIEQPSSKAQKPGDVDTRGGEEDDIMEEIFEFYRKLYAKEDLPPGHDEEEAIALQTLDKHVSEEENSHLEEHPVS</sequence>
<dbReference type="InterPro" id="IPR005135">
    <property type="entry name" value="Endo/exonuclease/phosphatase"/>
</dbReference>
<evidence type="ECO:0000313" key="3">
    <source>
        <dbReference type="EMBL" id="KAL3679284.1"/>
    </source>
</evidence>
<feature type="compositionally biased region" description="Basic and acidic residues" evidence="1">
    <location>
        <begin position="366"/>
        <end position="375"/>
    </location>
</feature>
<name>A0ABD3GNJ3_9MARC</name>
<evidence type="ECO:0000259" key="2">
    <source>
        <dbReference type="Pfam" id="PF03372"/>
    </source>
</evidence>
<comment type="caution">
    <text evidence="3">The sequence shown here is derived from an EMBL/GenBank/DDBJ whole genome shotgun (WGS) entry which is preliminary data.</text>
</comment>
<feature type="region of interest" description="Disordered" evidence="1">
    <location>
        <begin position="312"/>
        <end position="379"/>
    </location>
</feature>
<dbReference type="Pfam" id="PF03372">
    <property type="entry name" value="Exo_endo_phos"/>
    <property type="match status" value="1"/>
</dbReference>
<dbReference type="EMBL" id="JBJQOH010000007">
    <property type="protein sequence ID" value="KAL3679284.1"/>
    <property type="molecule type" value="Genomic_DNA"/>
</dbReference>
<dbReference type="SUPFAM" id="SSF56219">
    <property type="entry name" value="DNase I-like"/>
    <property type="match status" value="1"/>
</dbReference>
<proteinExistence type="predicted"/>
<dbReference type="AlphaFoldDB" id="A0ABD3GNJ3"/>
<dbReference type="InterPro" id="IPR036691">
    <property type="entry name" value="Endo/exonu/phosph_ase_sf"/>
</dbReference>
<reference evidence="3 4" key="1">
    <citation type="submission" date="2024-09" db="EMBL/GenBank/DDBJ databases">
        <title>Chromosome-scale assembly of Riccia sorocarpa.</title>
        <authorList>
            <person name="Paukszto L."/>
        </authorList>
    </citation>
    <scope>NUCLEOTIDE SEQUENCE [LARGE SCALE GENOMIC DNA]</scope>
    <source>
        <strain evidence="3">LP-2024</strain>
        <tissue evidence="3">Aerial parts of the thallus</tissue>
    </source>
</reference>
<gene>
    <name evidence="3" type="ORF">R1sor_022240</name>
</gene>
<dbReference type="Gene3D" id="3.60.10.10">
    <property type="entry name" value="Endonuclease/exonuclease/phosphatase"/>
    <property type="match status" value="1"/>
</dbReference>
<feature type="domain" description="Endonuclease/exonuclease/phosphatase" evidence="2">
    <location>
        <begin position="10"/>
        <end position="238"/>
    </location>
</feature>
<dbReference type="Proteomes" id="UP001633002">
    <property type="component" value="Unassembled WGS sequence"/>
</dbReference>
<accession>A0ABD3GNJ3</accession>
<feature type="compositionally biased region" description="Basic and acidic residues" evidence="1">
    <location>
        <begin position="312"/>
        <end position="328"/>
    </location>
</feature>
<feature type="region of interest" description="Disordered" evidence="1">
    <location>
        <begin position="396"/>
        <end position="430"/>
    </location>
</feature>
<organism evidence="3 4">
    <name type="scientific">Riccia sorocarpa</name>
    <dbReference type="NCBI Taxonomy" id="122646"/>
    <lineage>
        <taxon>Eukaryota</taxon>
        <taxon>Viridiplantae</taxon>
        <taxon>Streptophyta</taxon>
        <taxon>Embryophyta</taxon>
        <taxon>Marchantiophyta</taxon>
        <taxon>Marchantiopsida</taxon>
        <taxon>Marchantiidae</taxon>
        <taxon>Marchantiales</taxon>
        <taxon>Ricciaceae</taxon>
        <taxon>Riccia</taxon>
    </lineage>
</organism>